<gene>
    <name evidence="1" type="ORF">PGLA1383_LOCUS19728</name>
    <name evidence="2" type="ORF">PGLA2088_LOCUS47703</name>
</gene>
<keyword evidence="4" id="KW-1185">Reference proteome</keyword>
<evidence type="ECO:0000313" key="1">
    <source>
        <dbReference type="EMBL" id="CAE8601435.1"/>
    </source>
</evidence>
<sequence>VHVYWLTGEEAAVLQLSPDAQTVWHAKRALEDALGIPASELDLVSDWRRLENSELLPSGTLGNSAWTLTLVRRSRLDSFLQRKCLDSLAARAADGSTALHLAARE</sequence>
<dbReference type="EMBL" id="CAJNNV010013172">
    <property type="protein sequence ID" value="CAE8601435.1"/>
    <property type="molecule type" value="Genomic_DNA"/>
</dbReference>
<dbReference type="CDD" id="cd17039">
    <property type="entry name" value="Ubl_ubiquitin_like"/>
    <property type="match status" value="1"/>
</dbReference>
<reference evidence="2" key="1">
    <citation type="submission" date="2021-02" db="EMBL/GenBank/DDBJ databases">
        <authorList>
            <person name="Dougan E. K."/>
            <person name="Rhodes N."/>
            <person name="Thang M."/>
            <person name="Chan C."/>
        </authorList>
    </citation>
    <scope>NUCLEOTIDE SEQUENCE</scope>
</reference>
<dbReference type="EMBL" id="CAJNNW010036522">
    <property type="protein sequence ID" value="CAE8735188.1"/>
    <property type="molecule type" value="Genomic_DNA"/>
</dbReference>
<feature type="non-terminal residue" evidence="2">
    <location>
        <position position="1"/>
    </location>
</feature>
<evidence type="ECO:0000313" key="2">
    <source>
        <dbReference type="EMBL" id="CAE8735188.1"/>
    </source>
</evidence>
<proteinExistence type="predicted"/>
<organism evidence="2 3">
    <name type="scientific">Polarella glacialis</name>
    <name type="common">Dinoflagellate</name>
    <dbReference type="NCBI Taxonomy" id="89957"/>
    <lineage>
        <taxon>Eukaryota</taxon>
        <taxon>Sar</taxon>
        <taxon>Alveolata</taxon>
        <taxon>Dinophyceae</taxon>
        <taxon>Suessiales</taxon>
        <taxon>Suessiaceae</taxon>
        <taxon>Polarella</taxon>
    </lineage>
</organism>
<protein>
    <submittedName>
        <fullName evidence="2">Uncharacterized protein</fullName>
    </submittedName>
</protein>
<evidence type="ECO:0000313" key="3">
    <source>
        <dbReference type="Proteomes" id="UP000626109"/>
    </source>
</evidence>
<evidence type="ECO:0000313" key="4">
    <source>
        <dbReference type="Proteomes" id="UP000654075"/>
    </source>
</evidence>
<dbReference type="Proteomes" id="UP000654075">
    <property type="component" value="Unassembled WGS sequence"/>
</dbReference>
<dbReference type="Proteomes" id="UP000626109">
    <property type="component" value="Unassembled WGS sequence"/>
</dbReference>
<name>A0A813LIX9_POLGL</name>
<feature type="non-terminal residue" evidence="2">
    <location>
        <position position="105"/>
    </location>
</feature>
<comment type="caution">
    <text evidence="2">The sequence shown here is derived from an EMBL/GenBank/DDBJ whole genome shotgun (WGS) entry which is preliminary data.</text>
</comment>
<dbReference type="AlphaFoldDB" id="A0A813LIX9"/>
<accession>A0A813LIX9</accession>